<dbReference type="EMBL" id="CZBU01000002">
    <property type="protein sequence ID" value="CUQ76389.1"/>
    <property type="molecule type" value="Genomic_DNA"/>
</dbReference>
<feature type="transmembrane region" description="Helical" evidence="1">
    <location>
        <begin position="12"/>
        <end position="33"/>
    </location>
</feature>
<dbReference type="Proteomes" id="UP000095621">
    <property type="component" value="Unassembled WGS sequence"/>
</dbReference>
<keyword evidence="1" id="KW-1133">Transmembrane helix</keyword>
<feature type="transmembrane region" description="Helical" evidence="1">
    <location>
        <begin position="53"/>
        <end position="73"/>
    </location>
</feature>
<keyword evidence="1" id="KW-0472">Membrane</keyword>
<evidence type="ECO:0000313" key="5">
    <source>
        <dbReference type="Proteomes" id="UP000095780"/>
    </source>
</evidence>
<sequence>MGNRTWKKLCFALIYLIPVIIFISTLSKMYKVFWNVNACMSDYYLAVFDWKTISFMGLFEMIYVSFVSIVIIKRNMTSNRIVLYQLMGKMWRDCIKRGILITLLIPVVNCLIIMLTGLREGAVFGCNWNITGSLAKTWIPYHELAYENTFAVIVLMLLLDILRLQIVYVLLCLLYWITRSAVWSFIIIYFNVLFLSIGKTGLFDRFVMYQTDMYIYGISVFNNIVLPVIIWAVCAAVSYLTFRFYRKDMLKN</sequence>
<evidence type="ECO:0000256" key="1">
    <source>
        <dbReference type="SAM" id="Phobius"/>
    </source>
</evidence>
<evidence type="ECO:0000313" key="4">
    <source>
        <dbReference type="Proteomes" id="UP000095621"/>
    </source>
</evidence>
<evidence type="ECO:0000313" key="3">
    <source>
        <dbReference type="EMBL" id="CUQ80066.1"/>
    </source>
</evidence>
<accession>A0A174Z7B7</accession>
<protein>
    <submittedName>
        <fullName evidence="3">Uncharacterized protein</fullName>
    </submittedName>
</protein>
<gene>
    <name evidence="2" type="ORF">ERS852490_01029</name>
    <name evidence="3" type="ORF">ERS852492_00305</name>
</gene>
<feature type="transmembrane region" description="Helical" evidence="1">
    <location>
        <begin position="182"/>
        <end position="202"/>
    </location>
</feature>
<organism evidence="3 5">
    <name type="scientific">Lachnospira eligens</name>
    <dbReference type="NCBI Taxonomy" id="39485"/>
    <lineage>
        <taxon>Bacteria</taxon>
        <taxon>Bacillati</taxon>
        <taxon>Bacillota</taxon>
        <taxon>Clostridia</taxon>
        <taxon>Lachnospirales</taxon>
        <taxon>Lachnospiraceae</taxon>
        <taxon>Lachnospira</taxon>
    </lineage>
</organism>
<feature type="transmembrane region" description="Helical" evidence="1">
    <location>
        <begin position="214"/>
        <end position="242"/>
    </location>
</feature>
<dbReference type="RefSeq" id="WP_055215084.1">
    <property type="nucleotide sequence ID" value="NZ_CABIXW010000001.1"/>
</dbReference>
<dbReference type="EMBL" id="CZBV01000001">
    <property type="protein sequence ID" value="CUQ80066.1"/>
    <property type="molecule type" value="Genomic_DNA"/>
</dbReference>
<evidence type="ECO:0000313" key="2">
    <source>
        <dbReference type="EMBL" id="CUQ76389.1"/>
    </source>
</evidence>
<keyword evidence="1" id="KW-0812">Transmembrane</keyword>
<dbReference type="Proteomes" id="UP000095780">
    <property type="component" value="Unassembled WGS sequence"/>
</dbReference>
<dbReference type="AlphaFoldDB" id="A0A174Z7B7"/>
<feature type="transmembrane region" description="Helical" evidence="1">
    <location>
        <begin position="94"/>
        <end position="115"/>
    </location>
</feature>
<reference evidence="4 5" key="1">
    <citation type="submission" date="2015-09" db="EMBL/GenBank/DDBJ databases">
        <authorList>
            <consortium name="Pathogen Informatics"/>
        </authorList>
    </citation>
    <scope>NUCLEOTIDE SEQUENCE [LARGE SCALE GENOMIC DNA]</scope>
    <source>
        <strain evidence="2 4">2789STDY5834875</strain>
        <strain evidence="3 5">2789STDY5834878</strain>
    </source>
</reference>
<name>A0A174Z7B7_9FIRM</name>
<feature type="transmembrane region" description="Helical" evidence="1">
    <location>
        <begin position="150"/>
        <end position="175"/>
    </location>
</feature>
<proteinExistence type="predicted"/>